<evidence type="ECO:0000313" key="2">
    <source>
        <dbReference type="EMBL" id="OEU14379.1"/>
    </source>
</evidence>
<dbReference type="KEGG" id="fcy:FRACYDRAFT_240919"/>
<name>A0A1E7F8C0_9STRA</name>
<feature type="region of interest" description="Disordered" evidence="1">
    <location>
        <begin position="460"/>
        <end position="481"/>
    </location>
</feature>
<proteinExistence type="predicted"/>
<feature type="region of interest" description="Disordered" evidence="1">
    <location>
        <begin position="378"/>
        <end position="444"/>
    </location>
</feature>
<organism evidence="2 3">
    <name type="scientific">Fragilariopsis cylindrus CCMP1102</name>
    <dbReference type="NCBI Taxonomy" id="635003"/>
    <lineage>
        <taxon>Eukaryota</taxon>
        <taxon>Sar</taxon>
        <taxon>Stramenopiles</taxon>
        <taxon>Ochrophyta</taxon>
        <taxon>Bacillariophyta</taxon>
        <taxon>Bacillariophyceae</taxon>
        <taxon>Bacillariophycidae</taxon>
        <taxon>Bacillariales</taxon>
        <taxon>Bacillariaceae</taxon>
        <taxon>Fragilariopsis</taxon>
    </lineage>
</organism>
<gene>
    <name evidence="2" type="ORF">FRACYDRAFT_240919</name>
</gene>
<reference evidence="2 3" key="1">
    <citation type="submission" date="2016-09" db="EMBL/GenBank/DDBJ databases">
        <title>Extensive genetic diversity and differential bi-allelic expression allows diatom success in the polar Southern Ocean.</title>
        <authorList>
            <consortium name="DOE Joint Genome Institute"/>
            <person name="Mock T."/>
            <person name="Otillar R.P."/>
            <person name="Strauss J."/>
            <person name="Dupont C."/>
            <person name="Frickenhaus S."/>
            <person name="Maumus F."/>
            <person name="Mcmullan M."/>
            <person name="Sanges R."/>
            <person name="Schmutz J."/>
            <person name="Toseland A."/>
            <person name="Valas R."/>
            <person name="Veluchamy A."/>
            <person name="Ward B.J."/>
            <person name="Allen A."/>
            <person name="Barry K."/>
            <person name="Falciatore A."/>
            <person name="Ferrante M."/>
            <person name="Fortunato A.E."/>
            <person name="Gloeckner G."/>
            <person name="Gruber A."/>
            <person name="Hipkin R."/>
            <person name="Janech M."/>
            <person name="Kroth P."/>
            <person name="Leese F."/>
            <person name="Lindquist E."/>
            <person name="Lyon B.R."/>
            <person name="Martin J."/>
            <person name="Mayer C."/>
            <person name="Parker M."/>
            <person name="Quesneville H."/>
            <person name="Raymond J."/>
            <person name="Uhlig C."/>
            <person name="Valentin K.U."/>
            <person name="Worden A.Z."/>
            <person name="Armbrust E.V."/>
            <person name="Bowler C."/>
            <person name="Green B."/>
            <person name="Moulton V."/>
            <person name="Van Oosterhout C."/>
            <person name="Grigoriev I."/>
        </authorList>
    </citation>
    <scope>NUCLEOTIDE SEQUENCE [LARGE SCALE GENOMIC DNA]</scope>
    <source>
        <strain evidence="2 3">CCMP1102</strain>
    </source>
</reference>
<dbReference type="AlphaFoldDB" id="A0A1E7F8C0"/>
<sequence length="481" mass="53568">MLHTTRRKRTISHGDEEGLEVFPILLPKPNFTRTITTSTTPSELDEEGIESCNDDESELSSASDNSLANVYTSTQDSPKGIGRTLEVKRQSLMKVFTNLIDYAASSRSPIRNPRKGSRKIEKNKNQLSSSCNFDLPESAELSMNHLLELLRKIIPLHYQYCRYGTSSSNMNHEHDLSLIKMAAMYTTKLDQANNGKGSISRDDEDQIATLLESFVGYPYLKSSCLLVADIHTYVGLLRQSGGTNVDFATISLLKALWIYTHHLNATASLQSKNNDNTEEGIVVIVAEEEDMDRIGLASHRLGLAYWDAGDCLESVTLLRQALQFYERPRRLQYLPQMYNHPLVKAARNDLQYYIKRTKSALLQQSTSSLSILVSKSSLSSTSSSTSTSTSTSSTSRISYSTTKSSTTTGSTKLSRIHSRAIPSSSRCRRRRPDPQKKVTSTTTISRSVWTSRRLSTIESVVDTSGSGTNNSSSSCLHLRMR</sequence>
<keyword evidence="3" id="KW-1185">Reference proteome</keyword>
<feature type="region of interest" description="Disordered" evidence="1">
    <location>
        <begin position="36"/>
        <end position="65"/>
    </location>
</feature>
<dbReference type="EMBL" id="KV784360">
    <property type="protein sequence ID" value="OEU14379.1"/>
    <property type="molecule type" value="Genomic_DNA"/>
</dbReference>
<protein>
    <submittedName>
        <fullName evidence="2">Uncharacterized protein</fullName>
    </submittedName>
</protein>
<accession>A0A1E7F8C0</accession>
<feature type="compositionally biased region" description="Low complexity" evidence="1">
    <location>
        <begin position="463"/>
        <end position="474"/>
    </location>
</feature>
<evidence type="ECO:0000256" key="1">
    <source>
        <dbReference type="SAM" id="MobiDB-lite"/>
    </source>
</evidence>
<evidence type="ECO:0000313" key="3">
    <source>
        <dbReference type="Proteomes" id="UP000095751"/>
    </source>
</evidence>
<feature type="compositionally biased region" description="Acidic residues" evidence="1">
    <location>
        <begin position="43"/>
        <end position="58"/>
    </location>
</feature>
<dbReference type="Proteomes" id="UP000095751">
    <property type="component" value="Unassembled WGS sequence"/>
</dbReference>
<feature type="compositionally biased region" description="Low complexity" evidence="1">
    <location>
        <begin position="378"/>
        <end position="425"/>
    </location>
</feature>
<dbReference type="InParanoid" id="A0A1E7F8C0"/>